<dbReference type="GO" id="GO:0005634">
    <property type="term" value="C:nucleus"/>
    <property type="evidence" value="ECO:0007669"/>
    <property type="project" value="TreeGrafter"/>
</dbReference>
<evidence type="ECO:0000256" key="1">
    <source>
        <dbReference type="SAM" id="MobiDB-lite"/>
    </source>
</evidence>
<dbReference type="InterPro" id="IPR026124">
    <property type="entry name" value="Sperm-assoc_Ag8"/>
</dbReference>
<dbReference type="PANTHER" id="PTHR15510:SF5">
    <property type="entry name" value="SPERM-ASSOCIATED ANTIGEN 8"/>
    <property type="match status" value="1"/>
</dbReference>
<organism evidence="2 3">
    <name type="scientific">Oopsacas minuta</name>
    <dbReference type="NCBI Taxonomy" id="111878"/>
    <lineage>
        <taxon>Eukaryota</taxon>
        <taxon>Metazoa</taxon>
        <taxon>Porifera</taxon>
        <taxon>Hexactinellida</taxon>
        <taxon>Hexasterophora</taxon>
        <taxon>Lyssacinosida</taxon>
        <taxon>Leucopsacidae</taxon>
        <taxon>Oopsacas</taxon>
    </lineage>
</organism>
<dbReference type="GO" id="GO:0005737">
    <property type="term" value="C:cytoplasm"/>
    <property type="evidence" value="ECO:0007669"/>
    <property type="project" value="TreeGrafter"/>
</dbReference>
<proteinExistence type="predicted"/>
<accession>A0AAV7K551</accession>
<evidence type="ECO:0000313" key="3">
    <source>
        <dbReference type="Proteomes" id="UP001165289"/>
    </source>
</evidence>
<feature type="region of interest" description="Disordered" evidence="1">
    <location>
        <begin position="149"/>
        <end position="180"/>
    </location>
</feature>
<comment type="caution">
    <text evidence="2">The sequence shown here is derived from an EMBL/GenBank/DDBJ whole genome shotgun (WGS) entry which is preliminary data.</text>
</comment>
<keyword evidence="3" id="KW-1185">Reference proteome</keyword>
<dbReference type="GO" id="GO:0045944">
    <property type="term" value="P:positive regulation of transcription by RNA polymerase II"/>
    <property type="evidence" value="ECO:0007669"/>
    <property type="project" value="TreeGrafter"/>
</dbReference>
<feature type="compositionally biased region" description="Basic and acidic residues" evidence="1">
    <location>
        <begin position="168"/>
        <end position="180"/>
    </location>
</feature>
<name>A0AAV7K551_9METZ</name>
<protein>
    <submittedName>
        <fullName evidence="2">Uncharacterized protein</fullName>
    </submittedName>
</protein>
<dbReference type="PANTHER" id="PTHR15510">
    <property type="entry name" value="SPERM-ASSOCIATED ANTIGEN 8"/>
    <property type="match status" value="1"/>
</dbReference>
<dbReference type="AlphaFoldDB" id="A0AAV7K551"/>
<gene>
    <name evidence="2" type="ORF">LOD99_1204</name>
</gene>
<dbReference type="Proteomes" id="UP001165289">
    <property type="component" value="Unassembled WGS sequence"/>
</dbReference>
<evidence type="ECO:0000313" key="2">
    <source>
        <dbReference type="EMBL" id="KAI6656407.1"/>
    </source>
</evidence>
<dbReference type="EMBL" id="JAKMXF010000144">
    <property type="protein sequence ID" value="KAI6656407.1"/>
    <property type="molecule type" value="Genomic_DNA"/>
</dbReference>
<sequence length="180" mass="20245">MAINQYSLKTLLGNWSEEQACVPLDKDEDMLKVQRTGHKGIMGADDSPSYETTNINNFTSPSKSVDTVGTRTKLMEQRMYEHAAKLVEETSKPPKVEIDYTSTTKKAFTREFDSSRPPPVLEHNVNTDNAITYWSSSAHSGIHGVTNITTNDTPFRKNTAFSTPIEESQDRELPHGDQHR</sequence>
<reference evidence="2 3" key="1">
    <citation type="journal article" date="2023" name="BMC Biol.">
        <title>The compact genome of the sponge Oopsacas minuta (Hexactinellida) is lacking key metazoan core genes.</title>
        <authorList>
            <person name="Santini S."/>
            <person name="Schenkelaars Q."/>
            <person name="Jourda C."/>
            <person name="Duchesne M."/>
            <person name="Belahbib H."/>
            <person name="Rocher C."/>
            <person name="Selva M."/>
            <person name="Riesgo A."/>
            <person name="Vervoort M."/>
            <person name="Leys S.P."/>
            <person name="Kodjabachian L."/>
            <person name="Le Bivic A."/>
            <person name="Borchiellini C."/>
            <person name="Claverie J.M."/>
            <person name="Renard E."/>
        </authorList>
    </citation>
    <scope>NUCLEOTIDE SEQUENCE [LARGE SCALE GENOMIC DNA]</scope>
    <source>
        <strain evidence="2">SPO-2</strain>
    </source>
</reference>
<dbReference type="Pfam" id="PF22584">
    <property type="entry name" value="CFAP143"/>
    <property type="match status" value="1"/>
</dbReference>
<dbReference type="GO" id="GO:0008017">
    <property type="term" value="F:microtubule binding"/>
    <property type="evidence" value="ECO:0007669"/>
    <property type="project" value="InterPro"/>
</dbReference>